<dbReference type="EMBL" id="JBITLE010000001">
    <property type="protein sequence ID" value="MFI7260714.1"/>
    <property type="molecule type" value="Genomic_DNA"/>
</dbReference>
<accession>A0ABW7ZCY2</accession>
<dbReference type="RefSeq" id="WP_396769811.1">
    <property type="nucleotide sequence ID" value="NZ_JBITLA010000007.1"/>
</dbReference>
<evidence type="ECO:0000313" key="1">
    <source>
        <dbReference type="EMBL" id="MFI7260714.1"/>
    </source>
</evidence>
<evidence type="ECO:0000313" key="2">
    <source>
        <dbReference type="Proteomes" id="UP001612812"/>
    </source>
</evidence>
<organism evidence="1 2">
    <name type="scientific">Micromonospora maritima</name>
    <dbReference type="NCBI Taxonomy" id="986711"/>
    <lineage>
        <taxon>Bacteria</taxon>
        <taxon>Bacillati</taxon>
        <taxon>Actinomycetota</taxon>
        <taxon>Actinomycetes</taxon>
        <taxon>Micromonosporales</taxon>
        <taxon>Micromonosporaceae</taxon>
        <taxon>Micromonospora</taxon>
    </lineage>
</organism>
<gene>
    <name evidence="1" type="ORF">ACIBP4_00190</name>
</gene>
<sequence length="130" mass="14874">MTSILSDTAQERAFGKLGEPGDPVLIEHMAGRLIDLYALLLGWAEETRALRVPDWADRLKEVLTTYAAQPIERTHDFVDEFITNIEEVISKLAAGQEGPHHIVMHITFEVGDELSRQFDEELDRVRRYIQ</sequence>
<name>A0ABW7ZCY2_9ACTN</name>
<proteinExistence type="predicted"/>
<keyword evidence="2" id="KW-1185">Reference proteome</keyword>
<reference evidence="1 2" key="1">
    <citation type="submission" date="2024-10" db="EMBL/GenBank/DDBJ databases">
        <title>The Natural Products Discovery Center: Release of the First 8490 Sequenced Strains for Exploring Actinobacteria Biosynthetic Diversity.</title>
        <authorList>
            <person name="Kalkreuter E."/>
            <person name="Kautsar S.A."/>
            <person name="Yang D."/>
            <person name="Bader C.D."/>
            <person name="Teijaro C.N."/>
            <person name="Fluegel L."/>
            <person name="Davis C.M."/>
            <person name="Simpson J.R."/>
            <person name="Lauterbach L."/>
            <person name="Steele A.D."/>
            <person name="Gui C."/>
            <person name="Meng S."/>
            <person name="Li G."/>
            <person name="Viehrig K."/>
            <person name="Ye F."/>
            <person name="Su P."/>
            <person name="Kiefer A.F."/>
            <person name="Nichols A."/>
            <person name="Cepeda A.J."/>
            <person name="Yan W."/>
            <person name="Fan B."/>
            <person name="Jiang Y."/>
            <person name="Adhikari A."/>
            <person name="Zheng C.-J."/>
            <person name="Schuster L."/>
            <person name="Cowan T.M."/>
            <person name="Smanski M.J."/>
            <person name="Chevrette M.G."/>
            <person name="De Carvalho L.P.S."/>
            <person name="Shen B."/>
        </authorList>
    </citation>
    <scope>NUCLEOTIDE SEQUENCE [LARGE SCALE GENOMIC DNA]</scope>
    <source>
        <strain evidence="1 2">NPDC049845</strain>
    </source>
</reference>
<dbReference type="Proteomes" id="UP001612812">
    <property type="component" value="Unassembled WGS sequence"/>
</dbReference>
<protein>
    <submittedName>
        <fullName evidence="1">Uncharacterized protein</fullName>
    </submittedName>
</protein>
<comment type="caution">
    <text evidence="1">The sequence shown here is derived from an EMBL/GenBank/DDBJ whole genome shotgun (WGS) entry which is preliminary data.</text>
</comment>